<comment type="caution">
    <text evidence="2">The sequence shown here is derived from an EMBL/GenBank/DDBJ whole genome shotgun (WGS) entry which is preliminary data.</text>
</comment>
<feature type="non-terminal residue" evidence="2">
    <location>
        <position position="107"/>
    </location>
</feature>
<reference evidence="2" key="1">
    <citation type="submission" date="2020-03" db="EMBL/GenBank/DDBJ databases">
        <authorList>
            <person name="Weist P."/>
        </authorList>
    </citation>
    <scope>NUCLEOTIDE SEQUENCE</scope>
</reference>
<dbReference type="EMBL" id="CADEAL010001254">
    <property type="protein sequence ID" value="CAB1430640.1"/>
    <property type="molecule type" value="Genomic_DNA"/>
</dbReference>
<evidence type="ECO:0000313" key="2">
    <source>
        <dbReference type="EMBL" id="CAB1430640.1"/>
    </source>
</evidence>
<proteinExistence type="predicted"/>
<gene>
    <name evidence="2" type="ORF">PLEPLA_LOCUS18622</name>
</gene>
<accession>A0A9N7UFU1</accession>
<feature type="region of interest" description="Disordered" evidence="1">
    <location>
        <begin position="87"/>
        <end position="107"/>
    </location>
</feature>
<keyword evidence="3" id="KW-1185">Reference proteome</keyword>
<protein>
    <submittedName>
        <fullName evidence="2">Uncharacterized protein</fullName>
    </submittedName>
</protein>
<organism evidence="2 3">
    <name type="scientific">Pleuronectes platessa</name>
    <name type="common">European plaice</name>
    <dbReference type="NCBI Taxonomy" id="8262"/>
    <lineage>
        <taxon>Eukaryota</taxon>
        <taxon>Metazoa</taxon>
        <taxon>Chordata</taxon>
        <taxon>Craniata</taxon>
        <taxon>Vertebrata</taxon>
        <taxon>Euteleostomi</taxon>
        <taxon>Actinopterygii</taxon>
        <taxon>Neopterygii</taxon>
        <taxon>Teleostei</taxon>
        <taxon>Neoteleostei</taxon>
        <taxon>Acanthomorphata</taxon>
        <taxon>Carangaria</taxon>
        <taxon>Pleuronectiformes</taxon>
        <taxon>Pleuronectoidei</taxon>
        <taxon>Pleuronectidae</taxon>
        <taxon>Pleuronectes</taxon>
    </lineage>
</organism>
<dbReference type="AlphaFoldDB" id="A0A9N7UFU1"/>
<dbReference type="Proteomes" id="UP001153269">
    <property type="component" value="Unassembled WGS sequence"/>
</dbReference>
<evidence type="ECO:0000256" key="1">
    <source>
        <dbReference type="SAM" id="MobiDB-lite"/>
    </source>
</evidence>
<name>A0A9N7UFU1_PLEPL</name>
<evidence type="ECO:0000313" key="3">
    <source>
        <dbReference type="Proteomes" id="UP001153269"/>
    </source>
</evidence>
<sequence>DCAFVARGRVRGVCGEGRTTCECSSKCHVLLMEHRTGVERREHRAAAAQSPIKARLGGRCAADEVGDVTWAPRLRFCSVSHGLETLPKVQKSGTRKQANERKRPRSD</sequence>
<feature type="compositionally biased region" description="Basic and acidic residues" evidence="1">
    <location>
        <begin position="97"/>
        <end position="107"/>
    </location>
</feature>